<comment type="caution">
    <text evidence="2">The sequence shown here is derived from an EMBL/GenBank/DDBJ whole genome shotgun (WGS) entry which is preliminary data.</text>
</comment>
<dbReference type="PIRSF" id="PIRSF014995">
    <property type="entry name" value="UCP014995"/>
    <property type="match status" value="1"/>
</dbReference>
<evidence type="ECO:0000256" key="1">
    <source>
        <dbReference type="SAM" id="SignalP"/>
    </source>
</evidence>
<evidence type="ECO:0000313" key="3">
    <source>
        <dbReference type="Proteomes" id="UP000319908"/>
    </source>
</evidence>
<proteinExistence type="predicted"/>
<evidence type="ECO:0008006" key="4">
    <source>
        <dbReference type="Google" id="ProtNLM"/>
    </source>
</evidence>
<feature type="signal peptide" evidence="1">
    <location>
        <begin position="1"/>
        <end position="20"/>
    </location>
</feature>
<organism evidence="2 3">
    <name type="scientific">Allorhodopirellula heiligendammensis</name>
    <dbReference type="NCBI Taxonomy" id="2714739"/>
    <lineage>
        <taxon>Bacteria</taxon>
        <taxon>Pseudomonadati</taxon>
        <taxon>Planctomycetota</taxon>
        <taxon>Planctomycetia</taxon>
        <taxon>Pirellulales</taxon>
        <taxon>Pirellulaceae</taxon>
        <taxon>Allorhodopirellula</taxon>
    </lineage>
</organism>
<dbReference type="RefSeq" id="WP_146409275.1">
    <property type="nucleotide sequence ID" value="NZ_SJPU01000003.1"/>
</dbReference>
<keyword evidence="1" id="KW-0732">Signal</keyword>
<dbReference type="AlphaFoldDB" id="A0A5C6BFK3"/>
<evidence type="ECO:0000313" key="2">
    <source>
        <dbReference type="EMBL" id="TWU10923.1"/>
    </source>
</evidence>
<keyword evidence="3" id="KW-1185">Reference proteome</keyword>
<dbReference type="InterPro" id="IPR014469">
    <property type="entry name" value="DUF2271"/>
</dbReference>
<feature type="chain" id="PRO_5022942109" description="DUF2271 domain-containing protein" evidence="1">
    <location>
        <begin position="21"/>
        <end position="178"/>
    </location>
</feature>
<accession>A0A5C6BFK3</accession>
<protein>
    <recommendedName>
        <fullName evidence="4">DUF2271 domain-containing protein</fullName>
    </recommendedName>
</protein>
<dbReference type="Proteomes" id="UP000319908">
    <property type="component" value="Unassembled WGS sequence"/>
</dbReference>
<dbReference type="OrthoDB" id="195316at2"/>
<dbReference type="Pfam" id="PF10029">
    <property type="entry name" value="DUF2271"/>
    <property type="match status" value="1"/>
</dbReference>
<sequence length="178" mass="19985">MNTKLTGVILFLALAGVGWADEPTADVELTIEIPRMNVSEYHRPYVAVWIQDEDRQAVANLTVWYQMTESQEGAGTKWLPDLRQWWRRSGRSLKMPVDGVSAATRPAGDHKLSFAFTDPRFAKLSPGDYSLVVEASREVGGRELLTLPFTWPSEKLQVQEAKGEEELGEIKLTLQPAK</sequence>
<reference evidence="2 3" key="1">
    <citation type="journal article" date="2020" name="Antonie Van Leeuwenhoek">
        <title>Rhodopirellula heiligendammensis sp. nov., Rhodopirellula pilleata sp. nov., and Rhodopirellula solitaria sp. nov. isolated from natural or artificial marine surfaces in Northern Germany and California, USA, and emended description of the genus Rhodopirellula.</title>
        <authorList>
            <person name="Kallscheuer N."/>
            <person name="Wiegand S."/>
            <person name="Jogler M."/>
            <person name="Boedeker C."/>
            <person name="Peeters S.H."/>
            <person name="Rast P."/>
            <person name="Heuer A."/>
            <person name="Jetten M.S.M."/>
            <person name="Rohde M."/>
            <person name="Jogler C."/>
        </authorList>
    </citation>
    <scope>NUCLEOTIDE SEQUENCE [LARGE SCALE GENOMIC DNA]</scope>
    <source>
        <strain evidence="2 3">Poly21</strain>
    </source>
</reference>
<dbReference type="EMBL" id="SJPU01000003">
    <property type="protein sequence ID" value="TWU10923.1"/>
    <property type="molecule type" value="Genomic_DNA"/>
</dbReference>
<name>A0A5C6BFK3_9BACT</name>
<gene>
    <name evidence="2" type="ORF">Poly21_48290</name>
</gene>